<organism evidence="2 3">
    <name type="scientific">Tetranychus urticae</name>
    <name type="common">Two-spotted spider mite</name>
    <dbReference type="NCBI Taxonomy" id="32264"/>
    <lineage>
        <taxon>Eukaryota</taxon>
        <taxon>Metazoa</taxon>
        <taxon>Ecdysozoa</taxon>
        <taxon>Arthropoda</taxon>
        <taxon>Chelicerata</taxon>
        <taxon>Arachnida</taxon>
        <taxon>Acari</taxon>
        <taxon>Acariformes</taxon>
        <taxon>Trombidiformes</taxon>
        <taxon>Prostigmata</taxon>
        <taxon>Eleutherengona</taxon>
        <taxon>Raphignathae</taxon>
        <taxon>Tetranychoidea</taxon>
        <taxon>Tetranychidae</taxon>
        <taxon>Tetranychus</taxon>
    </lineage>
</organism>
<feature type="region of interest" description="Disordered" evidence="1">
    <location>
        <begin position="32"/>
        <end position="57"/>
    </location>
</feature>
<dbReference type="AlphaFoldDB" id="T1JQF9"/>
<sequence>MLLTTHRRDPTTTQRGSFCLLRFRPEPLHFSLNQPGHPRFSQGDHIDAELSADVRST</sequence>
<dbReference type="EMBL" id="CAEY01000437">
    <property type="status" value="NOT_ANNOTATED_CDS"/>
    <property type="molecule type" value="Genomic_DNA"/>
</dbReference>
<name>T1JQF9_TETUR</name>
<dbReference type="Proteomes" id="UP000015104">
    <property type="component" value="Unassembled WGS sequence"/>
</dbReference>
<dbReference type="EnsemblMetazoa" id="tetur01g03070.1">
    <property type="protein sequence ID" value="tetur01g03070.1"/>
    <property type="gene ID" value="tetur01g03070"/>
</dbReference>
<evidence type="ECO:0000256" key="1">
    <source>
        <dbReference type="SAM" id="MobiDB-lite"/>
    </source>
</evidence>
<evidence type="ECO:0000313" key="2">
    <source>
        <dbReference type="EnsemblMetazoa" id="tetur01g03070.1"/>
    </source>
</evidence>
<reference evidence="2" key="2">
    <citation type="submission" date="2015-06" db="UniProtKB">
        <authorList>
            <consortium name="EnsemblMetazoa"/>
        </authorList>
    </citation>
    <scope>IDENTIFICATION</scope>
</reference>
<keyword evidence="3" id="KW-1185">Reference proteome</keyword>
<evidence type="ECO:0000313" key="3">
    <source>
        <dbReference type="Proteomes" id="UP000015104"/>
    </source>
</evidence>
<dbReference type="HOGENOM" id="CLU_2999015_0_0_1"/>
<proteinExistence type="predicted"/>
<reference evidence="3" key="1">
    <citation type="submission" date="2011-08" db="EMBL/GenBank/DDBJ databases">
        <authorList>
            <person name="Rombauts S."/>
        </authorList>
    </citation>
    <scope>NUCLEOTIDE SEQUENCE</scope>
    <source>
        <strain evidence="3">London</strain>
    </source>
</reference>
<accession>T1JQF9</accession>
<protein>
    <submittedName>
        <fullName evidence="2">Uncharacterized protein</fullName>
    </submittedName>
</protein>